<organism evidence="2 3">
    <name type="scientific">Frateuria terrea</name>
    <dbReference type="NCBI Taxonomy" id="529704"/>
    <lineage>
        <taxon>Bacteria</taxon>
        <taxon>Pseudomonadati</taxon>
        <taxon>Pseudomonadota</taxon>
        <taxon>Gammaproteobacteria</taxon>
        <taxon>Lysobacterales</taxon>
        <taxon>Rhodanobacteraceae</taxon>
        <taxon>Frateuria</taxon>
    </lineage>
</organism>
<sequence length="107" mass="13183">MECEVIRDIDRLNRRLDRFERHLPRWIARPLRWLRAPSSRWVRIPVGLLLIVGGLFSFLPLLGLWMLPLGLLLLAQDLPFLRRPTRWLLIRLERQWLRFRRRKRRQA</sequence>
<proteinExistence type="predicted"/>
<dbReference type="EMBL" id="FNYC01000006">
    <property type="protein sequence ID" value="SEJ33754.1"/>
    <property type="molecule type" value="Genomic_DNA"/>
</dbReference>
<evidence type="ECO:0000256" key="1">
    <source>
        <dbReference type="SAM" id="Phobius"/>
    </source>
</evidence>
<reference evidence="2 3" key="1">
    <citation type="submission" date="2016-10" db="EMBL/GenBank/DDBJ databases">
        <authorList>
            <person name="de Groot N.N."/>
        </authorList>
    </citation>
    <scope>NUCLEOTIDE SEQUENCE [LARGE SCALE GENOMIC DNA]</scope>
    <source>
        <strain evidence="2 3">DSM 26515</strain>
    </source>
</reference>
<keyword evidence="3" id="KW-1185">Reference proteome</keyword>
<keyword evidence="1" id="KW-0812">Transmembrane</keyword>
<evidence type="ECO:0000313" key="3">
    <source>
        <dbReference type="Proteomes" id="UP000199420"/>
    </source>
</evidence>
<accession>A0A1H6Y1J3</accession>
<gene>
    <name evidence="2" type="ORF">SAMN04487997_3050</name>
</gene>
<dbReference type="STRING" id="529704.SAMN02927913_2391"/>
<evidence type="ECO:0008006" key="4">
    <source>
        <dbReference type="Google" id="ProtNLM"/>
    </source>
</evidence>
<dbReference type="Proteomes" id="UP000199420">
    <property type="component" value="Unassembled WGS sequence"/>
</dbReference>
<feature type="transmembrane region" description="Helical" evidence="1">
    <location>
        <begin position="41"/>
        <end position="59"/>
    </location>
</feature>
<keyword evidence="1" id="KW-1133">Transmembrane helix</keyword>
<protein>
    <recommendedName>
        <fullName evidence="4">Transmembrane protein (PGPGW)</fullName>
    </recommendedName>
</protein>
<evidence type="ECO:0000313" key="2">
    <source>
        <dbReference type="EMBL" id="SEJ33754.1"/>
    </source>
</evidence>
<name>A0A1H6Y1J3_9GAMM</name>
<dbReference type="AlphaFoldDB" id="A0A1H6Y1J3"/>
<keyword evidence="1" id="KW-0472">Membrane</keyword>